<accession>A0ABS9J4Z2</accession>
<gene>
    <name evidence="2" type="ORF">JM658_11835</name>
</gene>
<dbReference type="InterPro" id="IPR001661">
    <property type="entry name" value="Glyco_hydro_37"/>
</dbReference>
<organism evidence="2 3">
    <name type="scientific">Joostella atrarenae</name>
    <dbReference type="NCBI Taxonomy" id="679257"/>
    <lineage>
        <taxon>Bacteria</taxon>
        <taxon>Pseudomonadati</taxon>
        <taxon>Bacteroidota</taxon>
        <taxon>Flavobacteriia</taxon>
        <taxon>Flavobacteriales</taxon>
        <taxon>Flavobacteriaceae</taxon>
        <taxon>Joostella</taxon>
    </lineage>
</organism>
<comment type="caution">
    <text evidence="2">The sequence shown here is derived from an EMBL/GenBank/DDBJ whole genome shotgun (WGS) entry which is preliminary data.</text>
</comment>
<name>A0ABS9J4Z2_9FLAO</name>
<evidence type="ECO:0000259" key="1">
    <source>
        <dbReference type="Pfam" id="PF22422"/>
    </source>
</evidence>
<feature type="domain" description="Mannosylglycerate hydrolase MGH1-like glycoside hydrolase" evidence="1">
    <location>
        <begin position="83"/>
        <end position="403"/>
    </location>
</feature>
<evidence type="ECO:0000313" key="3">
    <source>
        <dbReference type="Proteomes" id="UP000829517"/>
    </source>
</evidence>
<dbReference type="Pfam" id="PF22422">
    <property type="entry name" value="MGH1-like_GH"/>
    <property type="match status" value="1"/>
</dbReference>
<dbReference type="InterPro" id="IPR008928">
    <property type="entry name" value="6-hairpin_glycosidase_sf"/>
</dbReference>
<dbReference type="RefSeq" id="WP_236959480.1">
    <property type="nucleotide sequence ID" value="NZ_JAETXX010000007.1"/>
</dbReference>
<reference evidence="2 3" key="1">
    <citation type="submission" date="2021-01" db="EMBL/GenBank/DDBJ databases">
        <title>Genome sequencing of Joostella atrarenae M1-2 (= KCTC 23194).</title>
        <authorList>
            <person name="Zakaria M.R."/>
            <person name="Lam M.Q."/>
            <person name="Chong C.S."/>
        </authorList>
    </citation>
    <scope>NUCLEOTIDE SEQUENCE [LARGE SCALE GENOMIC DNA]</scope>
    <source>
        <strain evidence="2 3">M1-2</strain>
    </source>
</reference>
<dbReference type="PANTHER" id="PTHR23403">
    <property type="entry name" value="TREHALASE"/>
    <property type="match status" value="1"/>
</dbReference>
<dbReference type="SUPFAM" id="SSF48208">
    <property type="entry name" value="Six-hairpin glycosidases"/>
    <property type="match status" value="1"/>
</dbReference>
<proteinExistence type="predicted"/>
<keyword evidence="3" id="KW-1185">Reference proteome</keyword>
<dbReference type="InterPro" id="IPR012341">
    <property type="entry name" value="6hp_glycosidase-like_sf"/>
</dbReference>
<sequence>MKKFLLVISLIIFSCNQTTVNNEKTKNVNSQMNKDLSIDLYDDDELDKIYTQLSTHYKTLSQKVIQSPEGYLEYPYLIPAGFYKQMWDWDGFFIGNYFASKGRPEYLKYWCLNLIKGIDSEGYVSGCATTNGPRPIFGKFSMKPFLSQGVYLSSKKMNNFNWIIPFYEKIKRVLTYREKTQRDNATGLFYWDVAMQSGADNNVAMNYFMEDKRKFLAPDISALQYKEYIAQAAIADSLGYNEDAVIYIKKAKELKEAINKYLWNNKDQIYYTMNVETRKHYKRVSYSSFVPLMMGIAEMNNGQAMINKYLLSENHMKAKYGFRTLSVEDPDYNNLNTIIPFSNWQGPVWPIANYIYSIGMKKYGFNSELKWLAGTIGTLLINDIKKYNTMHENYNADTGAALAPHDDYIDDKGNIVGFVGWNLCVENILNGVVNDKWMLLEVTTN</sequence>
<dbReference type="PANTHER" id="PTHR23403:SF6">
    <property type="entry name" value="CYTOSOLIC NEUTRAL TREHALASE-RELATED"/>
    <property type="match status" value="1"/>
</dbReference>
<evidence type="ECO:0000313" key="2">
    <source>
        <dbReference type="EMBL" id="MCF8715516.1"/>
    </source>
</evidence>
<dbReference type="InterPro" id="IPR054491">
    <property type="entry name" value="MGH1-like_GH"/>
</dbReference>
<dbReference type="Gene3D" id="1.50.10.10">
    <property type="match status" value="1"/>
</dbReference>
<dbReference type="Proteomes" id="UP000829517">
    <property type="component" value="Unassembled WGS sequence"/>
</dbReference>
<dbReference type="PROSITE" id="PS51257">
    <property type="entry name" value="PROKAR_LIPOPROTEIN"/>
    <property type="match status" value="1"/>
</dbReference>
<dbReference type="EMBL" id="JAETXX010000007">
    <property type="protein sequence ID" value="MCF8715516.1"/>
    <property type="molecule type" value="Genomic_DNA"/>
</dbReference>
<protein>
    <recommendedName>
        <fullName evidence="1">Mannosylglycerate hydrolase MGH1-like glycoside hydrolase domain-containing protein</fullName>
    </recommendedName>
</protein>